<proteinExistence type="predicted"/>
<accession>A0A084XZD6</accession>
<evidence type="ECO:0000313" key="1">
    <source>
        <dbReference type="EMBL" id="KFB67830.1"/>
    </source>
</evidence>
<reference evidence="1 2" key="1">
    <citation type="submission" date="2014-07" db="EMBL/GenBank/DDBJ databases">
        <title>Expanding our view of genomic diversity in Candidatus Accumulibacter clades.</title>
        <authorList>
            <person name="Skennerton C.T."/>
            <person name="Barr J.J."/>
            <person name="Slater F.R."/>
            <person name="Bond P.L."/>
            <person name="Tyson G.W."/>
        </authorList>
    </citation>
    <scope>NUCLEOTIDE SEQUENCE [LARGE SCALE GENOMIC DNA]</scope>
    <source>
        <strain evidence="2">SK-01</strain>
    </source>
</reference>
<comment type="caution">
    <text evidence="1">The sequence shown here is derived from an EMBL/GenBank/DDBJ whole genome shotgun (WGS) entry which is preliminary data.</text>
</comment>
<sequence length="49" mass="5438">MMDDWSEAGAKVNVNATWRLSVATAKDKAWQAGSSQRRLQTLGPGIRMF</sequence>
<dbReference type="Proteomes" id="UP000019812">
    <property type="component" value="Unassembled WGS sequence"/>
</dbReference>
<dbReference type="RefSeq" id="WP_273703506.1">
    <property type="nucleotide sequence ID" value="NZ_JDSS02000024.1"/>
</dbReference>
<organism evidence="1 2">
    <name type="scientific">Candidatus Accumulibacter vicinus</name>
    <dbReference type="NCBI Taxonomy" id="2954382"/>
    <lineage>
        <taxon>Bacteria</taxon>
        <taxon>Pseudomonadati</taxon>
        <taxon>Pseudomonadota</taxon>
        <taxon>Betaproteobacteria</taxon>
        <taxon>Candidatus Accumulibacter</taxon>
    </lineage>
</organism>
<dbReference type="EMBL" id="JDSS02000024">
    <property type="protein sequence ID" value="KFB67830.1"/>
    <property type="molecule type" value="Genomic_DNA"/>
</dbReference>
<protein>
    <submittedName>
        <fullName evidence="1">Uncharacterized protein</fullName>
    </submittedName>
</protein>
<dbReference type="STRING" id="1457154.CAPSK01_002418"/>
<evidence type="ECO:0000313" key="2">
    <source>
        <dbReference type="Proteomes" id="UP000019812"/>
    </source>
</evidence>
<dbReference type="AlphaFoldDB" id="A0A084XZD6"/>
<name>A0A084XZD6_9PROT</name>
<gene>
    <name evidence="1" type="ORF">CAPSK01_002418</name>
</gene>